<dbReference type="PANTHER" id="PTHR11712:SF336">
    <property type="entry name" value="3-OXOACYL-[ACYL-CARRIER-PROTEIN] SYNTHASE, MITOCHONDRIAL"/>
    <property type="match status" value="1"/>
</dbReference>
<reference evidence="5 6" key="1">
    <citation type="submission" date="2018-06" db="EMBL/GenBank/DDBJ databases">
        <authorList>
            <consortium name="Pathogen Informatics"/>
            <person name="Doyle S."/>
        </authorList>
    </citation>
    <scope>NUCLEOTIDE SEQUENCE [LARGE SCALE GENOMIC DNA]</scope>
    <source>
        <strain evidence="5 6">NCTC10343</strain>
    </source>
</reference>
<evidence type="ECO:0000313" key="5">
    <source>
        <dbReference type="EMBL" id="SUA70797.1"/>
    </source>
</evidence>
<dbReference type="GeneID" id="93347013"/>
<dbReference type="EC" id="4.1.1.87" evidence="5"/>
<accession>A0A378Y3A3</accession>
<dbReference type="GO" id="GO:0006633">
    <property type="term" value="P:fatty acid biosynthetic process"/>
    <property type="evidence" value="ECO:0007669"/>
    <property type="project" value="TreeGrafter"/>
</dbReference>
<feature type="domain" description="Ketosynthase family 3 (KS3)" evidence="4">
    <location>
        <begin position="9"/>
        <end position="410"/>
    </location>
</feature>
<dbReference type="PANTHER" id="PTHR11712">
    <property type="entry name" value="POLYKETIDE SYNTHASE-RELATED"/>
    <property type="match status" value="1"/>
</dbReference>
<dbReference type="GO" id="GO:0005829">
    <property type="term" value="C:cytosol"/>
    <property type="evidence" value="ECO:0007669"/>
    <property type="project" value="TreeGrafter"/>
</dbReference>
<keyword evidence="5" id="KW-0012">Acyltransferase</keyword>
<dbReference type="GO" id="GO:0004315">
    <property type="term" value="F:3-oxoacyl-[acyl-carrier-protein] synthase activity"/>
    <property type="evidence" value="ECO:0007669"/>
    <property type="project" value="UniProtKB-EC"/>
</dbReference>
<keyword evidence="5" id="KW-0456">Lyase</keyword>
<dbReference type="Proteomes" id="UP000254400">
    <property type="component" value="Unassembled WGS sequence"/>
</dbReference>
<dbReference type="Gene3D" id="3.40.47.10">
    <property type="match status" value="2"/>
</dbReference>
<dbReference type="CDD" id="cd00834">
    <property type="entry name" value="KAS_I_II"/>
    <property type="match status" value="1"/>
</dbReference>
<protein>
    <submittedName>
        <fullName evidence="5">Putative beta-ketoacyl-synthase</fullName>
        <ecNumber evidence="5">2.3.1.41</ecNumber>
        <ecNumber evidence="5">4.1.1.87</ecNumber>
    </submittedName>
</protein>
<organism evidence="5 6">
    <name type="scientific">Paenibacillus polymyxa</name>
    <name type="common">Bacillus polymyxa</name>
    <dbReference type="NCBI Taxonomy" id="1406"/>
    <lineage>
        <taxon>Bacteria</taxon>
        <taxon>Bacillati</taxon>
        <taxon>Bacillota</taxon>
        <taxon>Bacilli</taxon>
        <taxon>Bacillales</taxon>
        <taxon>Paenibacillaceae</taxon>
        <taxon>Paenibacillus</taxon>
    </lineage>
</organism>
<name>A0A378Y3A3_PAEPO</name>
<proteinExistence type="inferred from homology"/>
<dbReference type="SUPFAM" id="SSF53901">
    <property type="entry name" value="Thiolase-like"/>
    <property type="match status" value="2"/>
</dbReference>
<comment type="similarity">
    <text evidence="1 3">Belongs to the thiolase-like superfamily. Beta-ketoacyl-ACP synthases family.</text>
</comment>
<dbReference type="EC" id="2.3.1.41" evidence="5"/>
<dbReference type="InterPro" id="IPR000794">
    <property type="entry name" value="Beta-ketoacyl_synthase"/>
</dbReference>
<sequence>MRSMPNYKEPELVITGVGVTSSIGQGKTAFASALFKGQHAFGVMQRPGRKGEASFIGAELPSLSYPETISKRMLRTASFSGQVAMVTLQEAWDDAQLDDVDPSCIGLVIGGSNFQQRELFQTYEAYREKMHFVSPTYGLSFMDTDLCGLCTEQFGIQGLAYTVGGASASGQVAIIQAIEAIQANRVDVCIAMGALMDISYLECQALRSLGAMGSDRYADQPAMACRPFDKMHDGFIYGESCGVIVIERSDFAMKRQGKPYAKLAGWDMGMDRNRNPNPSYEGEVRVIKRALEKAKLSPEKIDYINPHGTGSVIGDEIEIKAIQDCQLSHAYINATKSIIGHGLSAAGTVEIIATLLQMKESKLHPTRNLEEPIKVDCNWVKNESIPAVIHNTMNLSMGFGGINTAICMQKYESGI</sequence>
<dbReference type="SMART" id="SM00825">
    <property type="entry name" value="PKS_KS"/>
    <property type="match status" value="1"/>
</dbReference>
<dbReference type="InterPro" id="IPR014030">
    <property type="entry name" value="Ketoacyl_synth_N"/>
</dbReference>
<dbReference type="GO" id="GO:0016829">
    <property type="term" value="F:lyase activity"/>
    <property type="evidence" value="ECO:0007669"/>
    <property type="project" value="UniProtKB-KW"/>
</dbReference>
<evidence type="ECO:0000259" key="4">
    <source>
        <dbReference type="PROSITE" id="PS52004"/>
    </source>
</evidence>
<dbReference type="InterPro" id="IPR016039">
    <property type="entry name" value="Thiolase-like"/>
</dbReference>
<dbReference type="EMBL" id="UGSC01000001">
    <property type="protein sequence ID" value="SUA70797.1"/>
    <property type="molecule type" value="Genomic_DNA"/>
</dbReference>
<dbReference type="PROSITE" id="PS52004">
    <property type="entry name" value="KS3_2"/>
    <property type="match status" value="1"/>
</dbReference>
<evidence type="ECO:0000256" key="1">
    <source>
        <dbReference type="ARBA" id="ARBA00008467"/>
    </source>
</evidence>
<dbReference type="RefSeq" id="WP_019687994.1">
    <property type="nucleotide sequence ID" value="NZ_CP025957.1"/>
</dbReference>
<keyword evidence="2 3" id="KW-0808">Transferase</keyword>
<evidence type="ECO:0000256" key="2">
    <source>
        <dbReference type="ARBA" id="ARBA00022679"/>
    </source>
</evidence>
<evidence type="ECO:0000256" key="3">
    <source>
        <dbReference type="RuleBase" id="RU003694"/>
    </source>
</evidence>
<gene>
    <name evidence="5" type="primary">fabF5</name>
    <name evidence="5" type="ORF">NCTC10343_03676</name>
</gene>
<dbReference type="AlphaFoldDB" id="A0A378Y3A3"/>
<dbReference type="NCBIfam" id="NF005490">
    <property type="entry name" value="PRK07103.1"/>
    <property type="match status" value="1"/>
</dbReference>
<dbReference type="Pfam" id="PF02801">
    <property type="entry name" value="Ketoacyl-synt_C"/>
    <property type="match status" value="1"/>
</dbReference>
<evidence type="ECO:0000313" key="6">
    <source>
        <dbReference type="Proteomes" id="UP000254400"/>
    </source>
</evidence>
<dbReference type="Pfam" id="PF00109">
    <property type="entry name" value="ketoacyl-synt"/>
    <property type="match status" value="1"/>
</dbReference>
<dbReference type="InterPro" id="IPR014031">
    <property type="entry name" value="Ketoacyl_synth_C"/>
</dbReference>
<dbReference type="InterPro" id="IPR020841">
    <property type="entry name" value="PKS_Beta-ketoAc_synthase_dom"/>
</dbReference>